<dbReference type="Pfam" id="PF09709">
    <property type="entry name" value="Cas_Csd1"/>
    <property type="match status" value="1"/>
</dbReference>
<keyword evidence="2" id="KW-1185">Reference proteome</keyword>
<comment type="caution">
    <text evidence="1">The sequence shown here is derived from an EMBL/GenBank/DDBJ whole genome shotgun (WGS) entry which is preliminary data.</text>
</comment>
<reference evidence="1" key="1">
    <citation type="submission" date="2023-03" db="EMBL/GenBank/DDBJ databases">
        <title>MT1 and MT2 Draft Genomes of Novel Species.</title>
        <authorList>
            <person name="Venkateswaran K."/>
        </authorList>
    </citation>
    <scope>NUCLEOTIDE SEQUENCE</scope>
    <source>
        <strain evidence="1">F6_3S_P_2</strain>
    </source>
</reference>
<gene>
    <name evidence="1" type="primary">cas8c</name>
    <name evidence="1" type="ORF">P5G49_04840</name>
</gene>
<dbReference type="RefSeq" id="WP_301242356.1">
    <property type="nucleotide sequence ID" value="NZ_JAROCC010000003.1"/>
</dbReference>
<organism evidence="1 2">
    <name type="scientific">Sporosarcina highlanderae</name>
    <dbReference type="NCBI Taxonomy" id="3035916"/>
    <lineage>
        <taxon>Bacteria</taxon>
        <taxon>Bacillati</taxon>
        <taxon>Bacillota</taxon>
        <taxon>Bacilli</taxon>
        <taxon>Bacillales</taxon>
        <taxon>Caryophanaceae</taxon>
        <taxon>Sporosarcina</taxon>
    </lineage>
</organism>
<accession>A0ABT8JNT4</accession>
<evidence type="ECO:0000313" key="1">
    <source>
        <dbReference type="EMBL" id="MDN4606803.1"/>
    </source>
</evidence>
<name>A0ABT8JNT4_9BACL</name>
<dbReference type="EMBL" id="JAROCC010000003">
    <property type="protein sequence ID" value="MDN4606803.1"/>
    <property type="molecule type" value="Genomic_DNA"/>
</dbReference>
<dbReference type="Proteomes" id="UP001175097">
    <property type="component" value="Unassembled WGS sequence"/>
</dbReference>
<dbReference type="InterPro" id="IPR010144">
    <property type="entry name" value="CRISPR-assoc_prot_Csd1-typ"/>
</dbReference>
<protein>
    <submittedName>
        <fullName evidence="1">Type I-C CRISPR-associated protein Cas8c/Csd1</fullName>
    </submittedName>
</protein>
<proteinExistence type="predicted"/>
<sequence>MFVKRLIEFAEEHPDLFPPIGFQKKRIDWIVDIDGDRLTFNEAERIEMTVPSIARSGSGATPILLVDKPDYTFGWSAGGQDKDRSAVRHKAYMQMLEEYVAETNDRDAKALLKALNQPILVPDKMKIGDFLVFRIEDERYLHESKTVQKFWSRRVQPKPDSNSFVTQCYFCGEEAPAMERHSINFVVNRERTKMISANKNAYESHNLKNSLISPTCYECELKYGQALEYLLQRDPNVNHGEHMFSVGDVTYVYWLRGKSTNANVVTAMPFLHEANLNEMKDQYQQVFKGRQEKANFNDFCLLILSANKGRLVVRGYLEESMGVIQERIIRFLEAQEIGRGRLYSIYTLAGTIYQKPSTQLKRVDVQEWFNWTFRSTPLPGRILIALLKRIQAEGAMFPTHAAVLKSWLISQNEGREWTVKTDVTNTAPAYMLGRVFAVMEKIHGEATGSKDTLSSRYFGSASTAPRAITGMLIKNAQYHLVKISGKNKGRAINLDKRLSKLLITIDKLPATMKLTEQAEFALGYYHEKEDLWTKREDIECTAN</sequence>
<evidence type="ECO:0000313" key="2">
    <source>
        <dbReference type="Proteomes" id="UP001175097"/>
    </source>
</evidence>
<dbReference type="NCBIfam" id="TIGR01863">
    <property type="entry name" value="cas_Csd1"/>
    <property type="match status" value="1"/>
</dbReference>